<dbReference type="PROSITE" id="PS52052">
    <property type="entry name" value="PEHE"/>
    <property type="match status" value="1"/>
</dbReference>
<dbReference type="PANTHER" id="PTHR21656">
    <property type="entry name" value="MALE-SPECIFIC LETHAL-1 PROTEIN"/>
    <property type="match status" value="1"/>
</dbReference>
<proteinExistence type="inferred from homology"/>
<keyword evidence="5" id="KW-0539">Nucleus</keyword>
<accession>A0ABD1KN19</accession>
<dbReference type="InterPro" id="IPR029332">
    <property type="entry name" value="PEHE_dom"/>
</dbReference>
<sequence length="543" mass="61371">MRSTLLTSGGLHLDAGALDLGLTKAAVQEFLAGQEEAACHFIHSLPHSGPVLRNKTRVPTRTFPRRPGQSPVFGEGHVGLLRSFGALTSPCKQMGGEGILVKSKSLFGHANKNMGKMDPAVSNGSKQPREADDVRSVVGLGGLLGGLPLPSPEPCPEGKRRNLRKGPNHGVVQTSCIRQILLLQLELIEQQQQQLQFKNHEIDELKAEKEMLMARIERMERRLQQTTSSKKKNNNKNNEPQAPPAQTTSTRRKEPEPPAEIQEEPVHPPKPPFFGRGGKGQKRSFLCQEPRTPGRARRGAGPRSPPQKVVIYKDEDSEDDEDEDDEEEEEEEETEHETFSLPSSSPSSLESEAVLQPVPELPYLATTHMYLCCWQPPPASSSPWRDPSPSQDDTVDVPSWRENTVAPLAEKDMASVTENMEDTAFRKRHMKLELDEKRRKRWDIQRIREQRILQRLQQRMNKKKAIPEPEPQLMSFYPEADDVESIVVTPFLPVVAFGRPLPSIKPQNFELPWLYEREHDRTRSRAEVPVKKKKKTPHRTCRK</sequence>
<protein>
    <recommendedName>
        <fullName evidence="8">PEHE domain-containing protein</fullName>
    </recommendedName>
</protein>
<evidence type="ECO:0000256" key="5">
    <source>
        <dbReference type="ARBA" id="ARBA00023242"/>
    </source>
</evidence>
<dbReference type="AlphaFoldDB" id="A0ABD1KN19"/>
<keyword evidence="10" id="KW-1185">Reference proteome</keyword>
<evidence type="ECO:0000256" key="1">
    <source>
        <dbReference type="ARBA" id="ARBA00004324"/>
    </source>
</evidence>
<dbReference type="GO" id="GO:0006325">
    <property type="term" value="P:chromatin organization"/>
    <property type="evidence" value="ECO:0007669"/>
    <property type="project" value="UniProtKB-KW"/>
</dbReference>
<dbReference type="Gene3D" id="6.10.250.2000">
    <property type="match status" value="1"/>
</dbReference>
<evidence type="ECO:0000259" key="8">
    <source>
        <dbReference type="PROSITE" id="PS52052"/>
    </source>
</evidence>
<dbReference type="GO" id="GO:0016607">
    <property type="term" value="C:nuclear speck"/>
    <property type="evidence" value="ECO:0007669"/>
    <property type="project" value="UniProtKB-SubCell"/>
</dbReference>
<feature type="region of interest" description="Disordered" evidence="7">
    <location>
        <begin position="378"/>
        <end position="397"/>
    </location>
</feature>
<gene>
    <name evidence="9" type="ORF">ACEWY4_002335</name>
</gene>
<feature type="region of interest" description="Disordered" evidence="7">
    <location>
        <begin position="221"/>
        <end position="353"/>
    </location>
</feature>
<evidence type="ECO:0000256" key="6">
    <source>
        <dbReference type="ARBA" id="ARBA00061695"/>
    </source>
</evidence>
<feature type="compositionally biased region" description="Basic and acidic residues" evidence="7">
    <location>
        <begin position="520"/>
        <end position="530"/>
    </location>
</feature>
<dbReference type="SMART" id="SM01300">
    <property type="entry name" value="PEHE"/>
    <property type="match status" value="1"/>
</dbReference>
<name>A0ABD1KN19_9TELE</name>
<dbReference type="Pfam" id="PF15275">
    <property type="entry name" value="PEHE"/>
    <property type="match status" value="1"/>
</dbReference>
<feature type="domain" description="PEHE" evidence="8">
    <location>
        <begin position="394"/>
        <end position="513"/>
    </location>
</feature>
<dbReference type="PANTHER" id="PTHR21656:SF2">
    <property type="entry name" value="MALE-SPECIFIC LETHAL 1 HOMOLOG"/>
    <property type="match status" value="1"/>
</dbReference>
<feature type="compositionally biased region" description="Low complexity" evidence="7">
    <location>
        <begin position="340"/>
        <end position="352"/>
    </location>
</feature>
<feature type="compositionally biased region" description="Acidic residues" evidence="7">
    <location>
        <begin position="315"/>
        <end position="335"/>
    </location>
</feature>
<dbReference type="GO" id="GO:0072487">
    <property type="term" value="C:MSL complex"/>
    <property type="evidence" value="ECO:0007669"/>
    <property type="project" value="UniProtKB-ARBA"/>
</dbReference>
<dbReference type="InterPro" id="IPR031840">
    <property type="entry name" value="MSL1_dimer"/>
</dbReference>
<dbReference type="EMBL" id="JBHFQA010000003">
    <property type="protein sequence ID" value="KAL2100574.1"/>
    <property type="molecule type" value="Genomic_DNA"/>
</dbReference>
<evidence type="ECO:0000256" key="3">
    <source>
        <dbReference type="ARBA" id="ARBA00022853"/>
    </source>
</evidence>
<dbReference type="Proteomes" id="UP001591681">
    <property type="component" value="Unassembled WGS sequence"/>
</dbReference>
<dbReference type="Gene3D" id="1.20.5.170">
    <property type="match status" value="1"/>
</dbReference>
<feature type="region of interest" description="Disordered" evidence="7">
    <location>
        <begin position="520"/>
        <end position="543"/>
    </location>
</feature>
<dbReference type="InterPro" id="IPR026711">
    <property type="entry name" value="Msl-1"/>
</dbReference>
<dbReference type="Pfam" id="PF16801">
    <property type="entry name" value="MSL1_dimer"/>
    <property type="match status" value="1"/>
</dbReference>
<comment type="subcellular location">
    <subcellularLocation>
        <location evidence="1">Nucleus speckle</location>
    </subcellularLocation>
    <subcellularLocation>
        <location evidence="2">Nucleus</location>
        <location evidence="2">Nucleoplasm</location>
    </subcellularLocation>
</comment>
<feature type="region of interest" description="Disordered" evidence="7">
    <location>
        <begin position="148"/>
        <end position="169"/>
    </location>
</feature>
<evidence type="ECO:0000256" key="4">
    <source>
        <dbReference type="ARBA" id="ARBA00023054"/>
    </source>
</evidence>
<organism evidence="9 10">
    <name type="scientific">Coilia grayii</name>
    <name type="common">Gray's grenadier anchovy</name>
    <dbReference type="NCBI Taxonomy" id="363190"/>
    <lineage>
        <taxon>Eukaryota</taxon>
        <taxon>Metazoa</taxon>
        <taxon>Chordata</taxon>
        <taxon>Craniata</taxon>
        <taxon>Vertebrata</taxon>
        <taxon>Euteleostomi</taxon>
        <taxon>Actinopterygii</taxon>
        <taxon>Neopterygii</taxon>
        <taxon>Teleostei</taxon>
        <taxon>Clupei</taxon>
        <taxon>Clupeiformes</taxon>
        <taxon>Clupeoidei</taxon>
        <taxon>Engraulidae</taxon>
        <taxon>Coilinae</taxon>
        <taxon>Coilia</taxon>
    </lineage>
</organism>
<keyword evidence="3" id="KW-0156">Chromatin regulator</keyword>
<comment type="caution">
    <text evidence="9">The sequence shown here is derived from an EMBL/GenBank/DDBJ whole genome shotgun (WGS) entry which is preliminary data.</text>
</comment>
<feature type="compositionally biased region" description="Basic residues" evidence="7">
    <location>
        <begin position="531"/>
        <end position="543"/>
    </location>
</feature>
<keyword evidence="4" id="KW-0175">Coiled coil</keyword>
<dbReference type="GO" id="GO:0045893">
    <property type="term" value="P:positive regulation of DNA-templated transcription"/>
    <property type="evidence" value="ECO:0007669"/>
    <property type="project" value="UniProtKB-ARBA"/>
</dbReference>
<evidence type="ECO:0000256" key="7">
    <source>
        <dbReference type="SAM" id="MobiDB-lite"/>
    </source>
</evidence>
<evidence type="ECO:0000313" key="9">
    <source>
        <dbReference type="EMBL" id="KAL2100574.1"/>
    </source>
</evidence>
<evidence type="ECO:0000256" key="2">
    <source>
        <dbReference type="ARBA" id="ARBA00004642"/>
    </source>
</evidence>
<reference evidence="9 10" key="1">
    <citation type="submission" date="2024-09" db="EMBL/GenBank/DDBJ databases">
        <title>A chromosome-level genome assembly of Gray's grenadier anchovy, Coilia grayii.</title>
        <authorList>
            <person name="Fu Z."/>
        </authorList>
    </citation>
    <scope>NUCLEOTIDE SEQUENCE [LARGE SCALE GENOMIC DNA]</scope>
    <source>
        <strain evidence="9">G4</strain>
        <tissue evidence="9">Muscle</tissue>
    </source>
</reference>
<evidence type="ECO:0000313" key="10">
    <source>
        <dbReference type="Proteomes" id="UP001591681"/>
    </source>
</evidence>
<dbReference type="FunFam" id="1.20.5.170:FF:000047">
    <property type="entry name" value="male-specific lethal 1 homolog isoform X1"/>
    <property type="match status" value="1"/>
</dbReference>
<comment type="similarity">
    <text evidence="6">Belongs to the msl-1 family.</text>
</comment>